<evidence type="ECO:0000313" key="4">
    <source>
        <dbReference type="Proteomes" id="UP000236649"/>
    </source>
</evidence>
<dbReference type="EMBL" id="CP026105">
    <property type="protein sequence ID" value="AUT69220.1"/>
    <property type="molecule type" value="Genomic_DNA"/>
</dbReference>
<feature type="compositionally biased region" description="Polar residues" evidence="1">
    <location>
        <begin position="53"/>
        <end position="63"/>
    </location>
</feature>
<feature type="compositionally biased region" description="Basic and acidic residues" evidence="1">
    <location>
        <begin position="33"/>
        <end position="45"/>
    </location>
</feature>
<keyword evidence="2" id="KW-0472">Membrane</keyword>
<dbReference type="Proteomes" id="UP000236649">
    <property type="component" value="Chromosome 1"/>
</dbReference>
<sequence>MTGLKKLFNVAVLLFMVCWSLALLVPDQTTLEHDTHANRGGETIERQPAYGQTGATRVSVGTP</sequence>
<proteinExistence type="predicted"/>
<keyword evidence="2" id="KW-0812">Transmembrane</keyword>
<organism evidence="3 4">
    <name type="scientific">Paraburkholderia hospita</name>
    <dbReference type="NCBI Taxonomy" id="169430"/>
    <lineage>
        <taxon>Bacteria</taxon>
        <taxon>Pseudomonadati</taxon>
        <taxon>Pseudomonadota</taxon>
        <taxon>Betaproteobacteria</taxon>
        <taxon>Burkholderiales</taxon>
        <taxon>Burkholderiaceae</taxon>
        <taxon>Paraburkholderia</taxon>
    </lineage>
</organism>
<feature type="transmembrane region" description="Helical" evidence="2">
    <location>
        <begin position="7"/>
        <end position="25"/>
    </location>
</feature>
<dbReference type="AlphaFoldDB" id="A0AAN1MJE7"/>
<accession>A0AAN1MJE7</accession>
<feature type="region of interest" description="Disordered" evidence="1">
    <location>
        <begin position="33"/>
        <end position="63"/>
    </location>
</feature>
<dbReference type="KEGG" id="phs:C2L64_13660"/>
<gene>
    <name evidence="3" type="ORF">C2L64_13660</name>
</gene>
<name>A0AAN1MJE7_9BURK</name>
<evidence type="ECO:0000256" key="2">
    <source>
        <dbReference type="SAM" id="Phobius"/>
    </source>
</evidence>
<keyword evidence="2" id="KW-1133">Transmembrane helix</keyword>
<protein>
    <submittedName>
        <fullName evidence="3">Uncharacterized protein</fullName>
    </submittedName>
</protein>
<reference evidence="3 4" key="1">
    <citation type="submission" date="2018-01" db="EMBL/GenBank/DDBJ databases">
        <title>Species boundaries and ecological features among Paraburkholderia terrae DSMZ17804T, P. hospita DSMZ17164T and P. caribensis DSMZ13236T.</title>
        <authorList>
            <person name="Pratama A.A."/>
        </authorList>
    </citation>
    <scope>NUCLEOTIDE SEQUENCE [LARGE SCALE GENOMIC DNA]</scope>
    <source>
        <strain evidence="3 4">DSM 17164</strain>
    </source>
</reference>
<evidence type="ECO:0000256" key="1">
    <source>
        <dbReference type="SAM" id="MobiDB-lite"/>
    </source>
</evidence>
<evidence type="ECO:0000313" key="3">
    <source>
        <dbReference type="EMBL" id="AUT69220.1"/>
    </source>
</evidence>